<evidence type="ECO:0000313" key="7">
    <source>
        <dbReference type="EMBL" id="GAA3564029.1"/>
    </source>
</evidence>
<evidence type="ECO:0000256" key="4">
    <source>
        <dbReference type="ARBA" id="ARBA00023163"/>
    </source>
</evidence>
<dbReference type="InterPro" id="IPR007627">
    <property type="entry name" value="RNA_pol_sigma70_r2"/>
</dbReference>
<feature type="domain" description="RNA polymerase sigma-70 region 2" evidence="5">
    <location>
        <begin position="26"/>
        <end position="92"/>
    </location>
</feature>
<dbReference type="InterPro" id="IPR013324">
    <property type="entry name" value="RNA_pol_sigma_r3/r4-like"/>
</dbReference>
<dbReference type="RefSeq" id="WP_345005111.1">
    <property type="nucleotide sequence ID" value="NZ_BAABCY010000034.1"/>
</dbReference>
<dbReference type="InterPro" id="IPR039425">
    <property type="entry name" value="RNA_pol_sigma-70-like"/>
</dbReference>
<dbReference type="SUPFAM" id="SSF88659">
    <property type="entry name" value="Sigma3 and sigma4 domains of RNA polymerase sigma factors"/>
    <property type="match status" value="1"/>
</dbReference>
<dbReference type="NCBIfam" id="TIGR02937">
    <property type="entry name" value="sigma70-ECF"/>
    <property type="match status" value="1"/>
</dbReference>
<dbReference type="PANTHER" id="PTHR43133">
    <property type="entry name" value="RNA POLYMERASE ECF-TYPE SIGMA FACTO"/>
    <property type="match status" value="1"/>
</dbReference>
<keyword evidence="4" id="KW-0804">Transcription</keyword>
<dbReference type="Proteomes" id="UP001500954">
    <property type="component" value="Unassembled WGS sequence"/>
</dbReference>
<keyword evidence="8" id="KW-1185">Reference proteome</keyword>
<dbReference type="Pfam" id="PF04542">
    <property type="entry name" value="Sigma70_r2"/>
    <property type="match status" value="1"/>
</dbReference>
<dbReference type="Gene3D" id="1.10.10.10">
    <property type="entry name" value="Winged helix-like DNA-binding domain superfamily/Winged helix DNA-binding domain"/>
    <property type="match status" value="1"/>
</dbReference>
<evidence type="ECO:0000259" key="5">
    <source>
        <dbReference type="Pfam" id="PF04542"/>
    </source>
</evidence>
<sequence>MYKIYQDNAELVEDLKSGRENAYSFLIHTYHKKLFVYALSLTNDQAMTQDIIQNVFLRTWEFRANLKTDFSIKGFLYKSVYNEFINQYHRNQSISVLEKVYVEAITEEVNEFNQDLFEKKMILINKEIEGLPSKCKQTFLLSKKEGLTNIEIAEYLNISLKTVEAHITKAYSIIRKRIRKKTHSMLFLLFGIKINHDLVKLKR</sequence>
<evidence type="ECO:0000313" key="8">
    <source>
        <dbReference type="Proteomes" id="UP001500954"/>
    </source>
</evidence>
<protein>
    <submittedName>
        <fullName evidence="7">RNA polymerase sigma-70 factor</fullName>
    </submittedName>
</protein>
<gene>
    <name evidence="7" type="ORF">GCM10022395_13270</name>
</gene>
<feature type="domain" description="RNA polymerase sigma factor 70 region 4 type 2" evidence="6">
    <location>
        <begin position="126"/>
        <end position="170"/>
    </location>
</feature>
<evidence type="ECO:0000256" key="2">
    <source>
        <dbReference type="ARBA" id="ARBA00023015"/>
    </source>
</evidence>
<dbReference type="InterPro" id="IPR036388">
    <property type="entry name" value="WH-like_DNA-bd_sf"/>
</dbReference>
<dbReference type="Gene3D" id="1.10.1740.10">
    <property type="match status" value="1"/>
</dbReference>
<dbReference type="Pfam" id="PF08281">
    <property type="entry name" value="Sigma70_r4_2"/>
    <property type="match status" value="1"/>
</dbReference>
<comment type="similarity">
    <text evidence="1">Belongs to the sigma-70 factor family. ECF subfamily.</text>
</comment>
<keyword evidence="3" id="KW-0731">Sigma factor</keyword>
<proteinExistence type="inferred from homology"/>
<name>A0ABP6XCH5_9FLAO</name>
<dbReference type="InterPro" id="IPR014284">
    <property type="entry name" value="RNA_pol_sigma-70_dom"/>
</dbReference>
<evidence type="ECO:0000256" key="3">
    <source>
        <dbReference type="ARBA" id="ARBA00023082"/>
    </source>
</evidence>
<comment type="caution">
    <text evidence="7">The sequence shown here is derived from an EMBL/GenBank/DDBJ whole genome shotgun (WGS) entry which is preliminary data.</text>
</comment>
<dbReference type="PANTHER" id="PTHR43133:SF46">
    <property type="entry name" value="RNA POLYMERASE SIGMA-70 FACTOR ECF SUBFAMILY"/>
    <property type="match status" value="1"/>
</dbReference>
<reference evidence="8" key="1">
    <citation type="journal article" date="2019" name="Int. J. Syst. Evol. Microbiol.">
        <title>The Global Catalogue of Microorganisms (GCM) 10K type strain sequencing project: providing services to taxonomists for standard genome sequencing and annotation.</title>
        <authorList>
            <consortium name="The Broad Institute Genomics Platform"/>
            <consortium name="The Broad Institute Genome Sequencing Center for Infectious Disease"/>
            <person name="Wu L."/>
            <person name="Ma J."/>
        </authorList>
    </citation>
    <scope>NUCLEOTIDE SEQUENCE [LARGE SCALE GENOMIC DNA]</scope>
    <source>
        <strain evidence="8">JCM 17111</strain>
    </source>
</reference>
<organism evidence="7 8">
    <name type="scientific">Snuella lapsa</name>
    <dbReference type="NCBI Taxonomy" id="870481"/>
    <lineage>
        <taxon>Bacteria</taxon>
        <taxon>Pseudomonadati</taxon>
        <taxon>Bacteroidota</taxon>
        <taxon>Flavobacteriia</taxon>
        <taxon>Flavobacteriales</taxon>
        <taxon>Flavobacteriaceae</taxon>
        <taxon>Snuella</taxon>
    </lineage>
</organism>
<dbReference type="InterPro" id="IPR013325">
    <property type="entry name" value="RNA_pol_sigma_r2"/>
</dbReference>
<dbReference type="EMBL" id="BAABCY010000034">
    <property type="protein sequence ID" value="GAA3564029.1"/>
    <property type="molecule type" value="Genomic_DNA"/>
</dbReference>
<evidence type="ECO:0000256" key="1">
    <source>
        <dbReference type="ARBA" id="ARBA00010641"/>
    </source>
</evidence>
<keyword evidence="2" id="KW-0805">Transcription regulation</keyword>
<evidence type="ECO:0000259" key="6">
    <source>
        <dbReference type="Pfam" id="PF08281"/>
    </source>
</evidence>
<dbReference type="InterPro" id="IPR013249">
    <property type="entry name" value="RNA_pol_sigma70_r4_t2"/>
</dbReference>
<dbReference type="SUPFAM" id="SSF88946">
    <property type="entry name" value="Sigma2 domain of RNA polymerase sigma factors"/>
    <property type="match status" value="1"/>
</dbReference>
<accession>A0ABP6XCH5</accession>